<feature type="transmembrane region" description="Helical" evidence="5">
    <location>
        <begin position="468"/>
        <end position="493"/>
    </location>
</feature>
<evidence type="ECO:0000256" key="5">
    <source>
        <dbReference type="SAM" id="Phobius"/>
    </source>
</evidence>
<name>A0AAV0NYP1_9ROSI</name>
<dbReference type="Gene3D" id="1.20.1250.20">
    <property type="entry name" value="MFS general substrate transporter like domains"/>
    <property type="match status" value="2"/>
</dbReference>
<dbReference type="GO" id="GO:0016020">
    <property type="term" value="C:membrane"/>
    <property type="evidence" value="ECO:0007669"/>
    <property type="project" value="UniProtKB-SubCell"/>
</dbReference>
<protein>
    <recommendedName>
        <fullName evidence="8">Major facilitator superfamily (MFS) profile domain-containing protein</fullName>
    </recommendedName>
</protein>
<feature type="transmembrane region" description="Helical" evidence="5">
    <location>
        <begin position="399"/>
        <end position="419"/>
    </location>
</feature>
<feature type="transmembrane region" description="Helical" evidence="5">
    <location>
        <begin position="54"/>
        <end position="77"/>
    </location>
</feature>
<keyword evidence="4 5" id="KW-0472">Membrane</keyword>
<dbReference type="PANTHER" id="PTHR48022:SF2">
    <property type="entry name" value="PLASTIDIC GLUCOSE TRANSPORTER 4"/>
    <property type="match status" value="1"/>
</dbReference>
<feature type="transmembrane region" description="Helical" evidence="5">
    <location>
        <begin position="174"/>
        <end position="193"/>
    </location>
</feature>
<accession>A0AAV0NYP1</accession>
<evidence type="ECO:0000313" key="7">
    <source>
        <dbReference type="Proteomes" id="UP001154282"/>
    </source>
</evidence>
<gene>
    <name evidence="6" type="ORF">LITE_LOCUS35849</name>
</gene>
<dbReference type="Pfam" id="PF00083">
    <property type="entry name" value="Sugar_tr"/>
    <property type="match status" value="2"/>
</dbReference>
<dbReference type="InterPro" id="IPR050360">
    <property type="entry name" value="MFS_Sugar_Transporters"/>
</dbReference>
<evidence type="ECO:0000313" key="6">
    <source>
        <dbReference type="EMBL" id="CAI0463681.1"/>
    </source>
</evidence>
<dbReference type="AlphaFoldDB" id="A0AAV0NYP1"/>
<keyword evidence="2 5" id="KW-0812">Transmembrane</keyword>
<comment type="caution">
    <text evidence="6">The sequence shown here is derived from an EMBL/GenBank/DDBJ whole genome shotgun (WGS) entry which is preliminary data.</text>
</comment>
<evidence type="ECO:0000256" key="3">
    <source>
        <dbReference type="ARBA" id="ARBA00022989"/>
    </source>
</evidence>
<feature type="transmembrane region" description="Helical" evidence="5">
    <location>
        <begin position="535"/>
        <end position="557"/>
    </location>
</feature>
<feature type="transmembrane region" description="Helical" evidence="5">
    <location>
        <begin position="116"/>
        <end position="135"/>
    </location>
</feature>
<proteinExistence type="predicted"/>
<dbReference type="InterPro" id="IPR005828">
    <property type="entry name" value="MFS_sugar_transport-like"/>
</dbReference>
<organism evidence="6 7">
    <name type="scientific">Linum tenue</name>
    <dbReference type="NCBI Taxonomy" id="586396"/>
    <lineage>
        <taxon>Eukaryota</taxon>
        <taxon>Viridiplantae</taxon>
        <taxon>Streptophyta</taxon>
        <taxon>Embryophyta</taxon>
        <taxon>Tracheophyta</taxon>
        <taxon>Spermatophyta</taxon>
        <taxon>Magnoliopsida</taxon>
        <taxon>eudicotyledons</taxon>
        <taxon>Gunneridae</taxon>
        <taxon>Pentapetalae</taxon>
        <taxon>rosids</taxon>
        <taxon>fabids</taxon>
        <taxon>Malpighiales</taxon>
        <taxon>Linaceae</taxon>
        <taxon>Linum</taxon>
    </lineage>
</organism>
<dbReference type="InterPro" id="IPR036259">
    <property type="entry name" value="MFS_trans_sf"/>
</dbReference>
<evidence type="ECO:0008006" key="8">
    <source>
        <dbReference type="Google" id="ProtNLM"/>
    </source>
</evidence>
<feature type="transmembrane region" description="Helical" evidence="5">
    <location>
        <begin position="431"/>
        <end position="453"/>
    </location>
</feature>
<feature type="non-terminal residue" evidence="6">
    <location>
        <position position="1"/>
    </location>
</feature>
<keyword evidence="7" id="KW-1185">Reference proteome</keyword>
<reference evidence="6" key="1">
    <citation type="submission" date="2022-08" db="EMBL/GenBank/DDBJ databases">
        <authorList>
            <person name="Gutierrez-Valencia J."/>
        </authorList>
    </citation>
    <scope>NUCLEOTIDE SEQUENCE</scope>
</reference>
<evidence type="ECO:0000256" key="2">
    <source>
        <dbReference type="ARBA" id="ARBA00022692"/>
    </source>
</evidence>
<feature type="transmembrane region" description="Helical" evidence="5">
    <location>
        <begin position="83"/>
        <end position="104"/>
    </location>
</feature>
<dbReference type="SUPFAM" id="SSF103473">
    <property type="entry name" value="MFS general substrate transporter"/>
    <property type="match status" value="2"/>
</dbReference>
<evidence type="ECO:0000256" key="1">
    <source>
        <dbReference type="ARBA" id="ARBA00004141"/>
    </source>
</evidence>
<comment type="subcellular location">
    <subcellularLocation>
        <location evidence="1">Membrane</location>
        <topology evidence="1">Multi-pass membrane protein</topology>
    </subcellularLocation>
</comment>
<evidence type="ECO:0000256" key="4">
    <source>
        <dbReference type="ARBA" id="ARBA00023136"/>
    </source>
</evidence>
<dbReference type="Proteomes" id="UP001154282">
    <property type="component" value="Unassembled WGS sequence"/>
</dbReference>
<dbReference type="PANTHER" id="PTHR48022">
    <property type="entry name" value="PLASTIDIC GLUCOSE TRANSPORTER 4"/>
    <property type="match status" value="1"/>
</dbReference>
<dbReference type="GO" id="GO:0005351">
    <property type="term" value="F:carbohydrate:proton symporter activity"/>
    <property type="evidence" value="ECO:0007669"/>
    <property type="project" value="TreeGrafter"/>
</dbReference>
<feature type="transmembrane region" description="Helical" evidence="5">
    <location>
        <begin position="500"/>
        <end position="523"/>
    </location>
</feature>
<keyword evidence="3 5" id="KW-1133">Transmembrane helix</keyword>
<dbReference type="EMBL" id="CAMGYJ010000008">
    <property type="protein sequence ID" value="CAI0463681.1"/>
    <property type="molecule type" value="Genomic_DNA"/>
</dbReference>
<sequence length="570" mass="62511">RGHVAIQESGNSILADLHLSQTELAVYLTCTRRAAYGAGSFAAGVAANYVGRRYVLASVGVFYTMGALVVAFTTSYVWFTVGRVMACFGVGMGLLVGPIFIAETTPSTARGAREEALSLTFGVSCSSLLIHLMPIDTPNSLELRSTNFGTSLSAFFSLYHLDHSYCCGHQVQRLPFLLGLNVVPYVAIGLAGIRRQDCDKQSVVECPDGMSSISPLTSQQLSEKGVEGRSQEKTVRLVVGTIAAHVLRLSLFRVSRHLAWRVMAGAATLPTAYFTYRVFSRLFTDTPCWLALRGQGLDAELLMERCGADGAEPHDQRARLERLAGFLTTLNRPLDRQRDRFPRHLTGFWGDVMYYLDSYPRDVFVAAVLYVVLEATYEQIALELVPAVLRQHGLGFRRYFPVAGLVLASVMLVATSISMHAAGRSMARRRGLLLVGLRAAACLLGLLSATTFVDAQDHVGHVGCKTAFAMSCVGMLALEVVIGLGSGPIPWMYGPEVLPLVVRAPSLGFSLLFRFVCSILLVWTFPELYFSFDRAWLGFLVVAGVATLFFLFSFRFVRRTTCRLLMDEPD</sequence>